<dbReference type="InParanoid" id="A0A166AMN2"/>
<feature type="domain" description="F-box" evidence="1">
    <location>
        <begin position="16"/>
        <end position="56"/>
    </location>
</feature>
<dbReference type="Proteomes" id="UP000077266">
    <property type="component" value="Unassembled WGS sequence"/>
</dbReference>
<gene>
    <name evidence="2" type="ORF">EXIGLDRAFT_42938</name>
</gene>
<reference evidence="2 3" key="1">
    <citation type="journal article" date="2016" name="Mol. Biol. Evol.">
        <title>Comparative Genomics of Early-Diverging Mushroom-Forming Fungi Provides Insights into the Origins of Lignocellulose Decay Capabilities.</title>
        <authorList>
            <person name="Nagy L.G."/>
            <person name="Riley R."/>
            <person name="Tritt A."/>
            <person name="Adam C."/>
            <person name="Daum C."/>
            <person name="Floudas D."/>
            <person name="Sun H."/>
            <person name="Yadav J.S."/>
            <person name="Pangilinan J."/>
            <person name="Larsson K.H."/>
            <person name="Matsuura K."/>
            <person name="Barry K."/>
            <person name="Labutti K."/>
            <person name="Kuo R."/>
            <person name="Ohm R.A."/>
            <person name="Bhattacharya S.S."/>
            <person name="Shirouzu T."/>
            <person name="Yoshinaga Y."/>
            <person name="Martin F.M."/>
            <person name="Grigoriev I.V."/>
            <person name="Hibbett D.S."/>
        </authorList>
    </citation>
    <scope>NUCLEOTIDE SEQUENCE [LARGE SCALE GENOMIC DNA]</scope>
    <source>
        <strain evidence="2 3">HHB12029</strain>
    </source>
</reference>
<evidence type="ECO:0000313" key="3">
    <source>
        <dbReference type="Proteomes" id="UP000077266"/>
    </source>
</evidence>
<dbReference type="SUPFAM" id="SSF81383">
    <property type="entry name" value="F-box domain"/>
    <property type="match status" value="1"/>
</dbReference>
<accession>A0A166AMN2</accession>
<dbReference type="Pfam" id="PF12937">
    <property type="entry name" value="F-box-like"/>
    <property type="match status" value="1"/>
</dbReference>
<dbReference type="InterPro" id="IPR001810">
    <property type="entry name" value="F-box_dom"/>
</dbReference>
<evidence type="ECO:0000313" key="2">
    <source>
        <dbReference type="EMBL" id="KZV93479.1"/>
    </source>
</evidence>
<dbReference type="InterPro" id="IPR036047">
    <property type="entry name" value="F-box-like_dom_sf"/>
</dbReference>
<keyword evidence="3" id="KW-1185">Reference proteome</keyword>
<dbReference type="CDD" id="cd09917">
    <property type="entry name" value="F-box_SF"/>
    <property type="match status" value="1"/>
</dbReference>
<dbReference type="Gene3D" id="1.20.1280.50">
    <property type="match status" value="1"/>
</dbReference>
<proteinExistence type="predicted"/>
<dbReference type="AlphaFoldDB" id="A0A166AMN2"/>
<evidence type="ECO:0000259" key="1">
    <source>
        <dbReference type="SMART" id="SM00256"/>
    </source>
</evidence>
<dbReference type="OrthoDB" id="2322499at2759"/>
<sequence>MALLSSPLACDHSRALHPELLLCAFDCLPQEDLLSAAKVCHLWRTLALQHSNHFYHLALVVDLGMKRDDVWLALKKFCADVHYLHQQNLRASLAVDWSRNTFSYVMAYDSAGRPMLKEQPPSVETALTIYTVMDAVREALPIVSKLKLVFGTALEAGEAVCPYLCDTRAPELREFSIRVTSNPSFGDENCATIHPDLFAGTAPKLSRIDLDTVKVDHQRIAAFAAVKVASLYRVDVQAHLPTLLPRVQQLTIDRVPAEDLKLLHSVPGPLRRLTISVDCTTTVTTAVLQPLAAVPDINISLVANDDVPCAIEGLSLASFFEPRCQLNLTLQLCNHGDSVVQVVLYDSNSRSPEDAAFLRAFGFVGWKDDGLCAVLVSTLRPLAPRIMKAAMDDSFLDLLPQLFVDLPALQTLHVQWGRCDKPSSFSNISTTGGNRLHCPKLSNLKLSKGAASSAVRVEVNAEQLQRVLRPEVSVLQQFSSVEMKQILVQNPQRWRFHGGGLGRWLPRRASRRRQGWSSDSGDVLLEGARQCRHGGVMYPTIAFM</sequence>
<protein>
    <recommendedName>
        <fullName evidence="1">F-box domain-containing protein</fullName>
    </recommendedName>
</protein>
<name>A0A166AMN2_EXIGL</name>
<dbReference type="SMART" id="SM00256">
    <property type="entry name" value="FBOX"/>
    <property type="match status" value="1"/>
</dbReference>
<organism evidence="2 3">
    <name type="scientific">Exidia glandulosa HHB12029</name>
    <dbReference type="NCBI Taxonomy" id="1314781"/>
    <lineage>
        <taxon>Eukaryota</taxon>
        <taxon>Fungi</taxon>
        <taxon>Dikarya</taxon>
        <taxon>Basidiomycota</taxon>
        <taxon>Agaricomycotina</taxon>
        <taxon>Agaricomycetes</taxon>
        <taxon>Auriculariales</taxon>
        <taxon>Exidiaceae</taxon>
        <taxon>Exidia</taxon>
    </lineage>
</organism>
<dbReference type="EMBL" id="KV425989">
    <property type="protein sequence ID" value="KZV93479.1"/>
    <property type="molecule type" value="Genomic_DNA"/>
</dbReference>